<comment type="caution">
    <text evidence="3">The sequence shown here is derived from an EMBL/GenBank/DDBJ whole genome shotgun (WGS) entry which is preliminary data.</text>
</comment>
<organism evidence="3 4">
    <name type="scientific">Streptosporangium oxazolinicum</name>
    <dbReference type="NCBI Taxonomy" id="909287"/>
    <lineage>
        <taxon>Bacteria</taxon>
        <taxon>Bacillati</taxon>
        <taxon>Actinomycetota</taxon>
        <taxon>Actinomycetes</taxon>
        <taxon>Streptosporangiales</taxon>
        <taxon>Streptosporangiaceae</taxon>
        <taxon>Streptosporangium</taxon>
    </lineage>
</organism>
<feature type="transmembrane region" description="Helical" evidence="2">
    <location>
        <begin position="35"/>
        <end position="55"/>
    </location>
</feature>
<evidence type="ECO:0000313" key="3">
    <source>
        <dbReference type="EMBL" id="GAA4202311.1"/>
    </source>
</evidence>
<feature type="transmembrane region" description="Helical" evidence="2">
    <location>
        <begin position="7"/>
        <end position="23"/>
    </location>
</feature>
<sequence length="119" mass="12886">MGIGRILYLTFGCMLLLVAMLMATNENDPENMQRAHVFALGAIGLMVAGAACGAAERRTGRPPQVPPQPPAPQHYPPQGHNPQQGYVQQGYNLQQGYTVPQGYDPQQGYTAPYPPGQNH</sequence>
<evidence type="ECO:0000313" key="4">
    <source>
        <dbReference type="Proteomes" id="UP001501251"/>
    </source>
</evidence>
<proteinExistence type="predicted"/>
<reference evidence="4" key="1">
    <citation type="journal article" date="2019" name="Int. J. Syst. Evol. Microbiol.">
        <title>The Global Catalogue of Microorganisms (GCM) 10K type strain sequencing project: providing services to taxonomists for standard genome sequencing and annotation.</title>
        <authorList>
            <consortium name="The Broad Institute Genomics Platform"/>
            <consortium name="The Broad Institute Genome Sequencing Center for Infectious Disease"/>
            <person name="Wu L."/>
            <person name="Ma J."/>
        </authorList>
    </citation>
    <scope>NUCLEOTIDE SEQUENCE [LARGE SCALE GENOMIC DNA]</scope>
    <source>
        <strain evidence="4">JCM 17388</strain>
    </source>
</reference>
<keyword evidence="4" id="KW-1185">Reference proteome</keyword>
<protein>
    <submittedName>
        <fullName evidence="3">Uncharacterized protein</fullName>
    </submittedName>
</protein>
<feature type="region of interest" description="Disordered" evidence="1">
    <location>
        <begin position="54"/>
        <end position="119"/>
    </location>
</feature>
<keyword evidence="2" id="KW-1133">Transmembrane helix</keyword>
<accession>A0ABP8BAL4</accession>
<dbReference type="EMBL" id="BAABAQ010000012">
    <property type="protein sequence ID" value="GAA4202311.1"/>
    <property type="molecule type" value="Genomic_DNA"/>
</dbReference>
<feature type="compositionally biased region" description="Polar residues" evidence="1">
    <location>
        <begin position="80"/>
        <end position="98"/>
    </location>
</feature>
<dbReference type="Proteomes" id="UP001501251">
    <property type="component" value="Unassembled WGS sequence"/>
</dbReference>
<name>A0ABP8BAL4_9ACTN</name>
<keyword evidence="2" id="KW-0472">Membrane</keyword>
<evidence type="ECO:0000256" key="2">
    <source>
        <dbReference type="SAM" id="Phobius"/>
    </source>
</evidence>
<keyword evidence="2" id="KW-0812">Transmembrane</keyword>
<gene>
    <name evidence="3" type="ORF">GCM10022252_58290</name>
</gene>
<feature type="compositionally biased region" description="Pro residues" evidence="1">
    <location>
        <begin position="63"/>
        <end position="75"/>
    </location>
</feature>
<evidence type="ECO:0000256" key="1">
    <source>
        <dbReference type="SAM" id="MobiDB-lite"/>
    </source>
</evidence>